<gene>
    <name evidence="3" type="ORF">E2R65_00110</name>
    <name evidence="2" type="ORF">GGR35_003968</name>
</gene>
<feature type="transmembrane region" description="Helical" evidence="1">
    <location>
        <begin position="32"/>
        <end position="50"/>
    </location>
</feature>
<dbReference type="OrthoDB" id="936469at2"/>
<feature type="transmembrane region" description="Helical" evidence="1">
    <location>
        <begin position="6"/>
        <end position="25"/>
    </location>
</feature>
<evidence type="ECO:0000313" key="2">
    <source>
        <dbReference type="EMBL" id="MBB3971340.1"/>
    </source>
</evidence>
<dbReference type="EMBL" id="JACIEG010000010">
    <property type="protein sequence ID" value="MBB3971340.1"/>
    <property type="molecule type" value="Genomic_DNA"/>
</dbReference>
<reference evidence="3" key="2">
    <citation type="submission" date="2019-03" db="EMBL/GenBank/DDBJ databases">
        <authorList>
            <person name="Yan Y.-Q."/>
            <person name="Du Z.-J."/>
        </authorList>
    </citation>
    <scope>NUCLEOTIDE SEQUENCE</scope>
    <source>
        <strain evidence="3">PP-F2FG21</strain>
    </source>
</reference>
<dbReference type="Proteomes" id="UP000583101">
    <property type="component" value="Unassembled WGS sequence"/>
</dbReference>
<evidence type="ECO:0000313" key="3">
    <source>
        <dbReference type="EMBL" id="TEW68607.1"/>
    </source>
</evidence>
<reference evidence="3 4" key="1">
    <citation type="journal article" date="2016" name="Int. J. Syst. Evol. Microbiol.">
        <title>Proposal of Mucilaginibacter phyllosphaerae sp. nov. isolated from the phyllosphere of Galium album.</title>
        <authorList>
            <person name="Aydogan E.L."/>
            <person name="Busse H.J."/>
            <person name="Moser G."/>
            <person name="Muller C."/>
            <person name="Kampfer P."/>
            <person name="Glaeser S.P."/>
        </authorList>
    </citation>
    <scope>NUCLEOTIDE SEQUENCE [LARGE SCALE GENOMIC DNA]</scope>
    <source>
        <strain evidence="3 4">PP-F2FG21</strain>
    </source>
</reference>
<sequence length="248" mass="27887">MSIPVDWLIFIISSIACIFLSIRWYKKSDDKTEPAIALIGFITTFVLFFFNEYNADRKTQELITINKRQMDVLQDTLLLQIKHNDSLTKQLEIYRNQTSVQGNDNVVIQGNYGSQIQIGRNEKPDLEEVVYVNSFLNSDIPVIKGDKINITATGSISVGPVVGHSGPNGKESGVGSFSLEDYNIVPAYRHAALMYKLSEEDEWTECGDNFSFEADKDGSLIFQINDNAQSNNSGAYKVTVKKYKASRF</sequence>
<dbReference type="Gene3D" id="2.60.120.430">
    <property type="entry name" value="Galactose-binding lectin"/>
    <property type="match status" value="1"/>
</dbReference>
<keyword evidence="1" id="KW-1133">Transmembrane helix</keyword>
<dbReference type="RefSeq" id="WP_134334448.1">
    <property type="nucleotide sequence ID" value="NZ_BMCZ01000013.1"/>
</dbReference>
<dbReference type="AlphaFoldDB" id="A0A4Y8AHQ1"/>
<protein>
    <submittedName>
        <fullName evidence="3">Uncharacterized protein</fullName>
    </submittedName>
</protein>
<keyword evidence="5" id="KW-1185">Reference proteome</keyword>
<dbReference type="Proteomes" id="UP000297248">
    <property type="component" value="Unassembled WGS sequence"/>
</dbReference>
<keyword evidence="1" id="KW-0812">Transmembrane</keyword>
<reference evidence="2 5" key="3">
    <citation type="submission" date="2020-08" db="EMBL/GenBank/DDBJ databases">
        <title>Genomic Encyclopedia of Type Strains, Phase IV (KMG-IV): sequencing the most valuable type-strain genomes for metagenomic binning, comparative biology and taxonomic classification.</title>
        <authorList>
            <person name="Goeker M."/>
        </authorList>
    </citation>
    <scope>NUCLEOTIDE SEQUENCE [LARGE SCALE GENOMIC DNA]</scope>
    <source>
        <strain evidence="2 5">DSM 100995</strain>
    </source>
</reference>
<keyword evidence="1" id="KW-0472">Membrane</keyword>
<dbReference type="EMBL" id="SNQG01000001">
    <property type="protein sequence ID" value="TEW68607.1"/>
    <property type="molecule type" value="Genomic_DNA"/>
</dbReference>
<organism evidence="3 4">
    <name type="scientific">Mucilaginibacter phyllosphaerae</name>
    <dbReference type="NCBI Taxonomy" id="1812349"/>
    <lineage>
        <taxon>Bacteria</taxon>
        <taxon>Pseudomonadati</taxon>
        <taxon>Bacteroidota</taxon>
        <taxon>Sphingobacteriia</taxon>
        <taxon>Sphingobacteriales</taxon>
        <taxon>Sphingobacteriaceae</taxon>
        <taxon>Mucilaginibacter</taxon>
    </lineage>
</organism>
<comment type="caution">
    <text evidence="3">The sequence shown here is derived from an EMBL/GenBank/DDBJ whole genome shotgun (WGS) entry which is preliminary data.</text>
</comment>
<accession>A0A4Y8AHQ1</accession>
<proteinExistence type="predicted"/>
<evidence type="ECO:0000313" key="5">
    <source>
        <dbReference type="Proteomes" id="UP000583101"/>
    </source>
</evidence>
<evidence type="ECO:0000313" key="4">
    <source>
        <dbReference type="Proteomes" id="UP000297248"/>
    </source>
</evidence>
<evidence type="ECO:0000256" key="1">
    <source>
        <dbReference type="SAM" id="Phobius"/>
    </source>
</evidence>
<name>A0A4Y8AHQ1_9SPHI</name>